<comment type="function">
    <text evidence="9">Catalyzes the ATP-dependent phosphorylation of N-acetyl-L-glutamate.</text>
</comment>
<feature type="binding site" evidence="9">
    <location>
        <position position="77"/>
    </location>
    <ligand>
        <name>substrate</name>
    </ligand>
</feature>
<evidence type="ECO:0000256" key="3">
    <source>
        <dbReference type="ARBA" id="ARBA00022605"/>
    </source>
</evidence>
<evidence type="ECO:0000256" key="9">
    <source>
        <dbReference type="HAMAP-Rule" id="MF_00082"/>
    </source>
</evidence>
<evidence type="ECO:0000256" key="4">
    <source>
        <dbReference type="ARBA" id="ARBA00022679"/>
    </source>
</evidence>
<feature type="binding site" evidence="9">
    <location>
        <position position="171"/>
    </location>
    <ligand>
        <name>substrate</name>
    </ligand>
</feature>
<gene>
    <name evidence="9 11" type="primary">argB</name>
    <name evidence="11" type="ORF">GJB61_15045</name>
</gene>
<dbReference type="RefSeq" id="WP_154119291.1">
    <property type="nucleotide sequence ID" value="NZ_WJXB01000004.1"/>
</dbReference>
<dbReference type="Pfam" id="PF00696">
    <property type="entry name" value="AA_kinase"/>
    <property type="match status" value="1"/>
</dbReference>
<reference evidence="11 12" key="1">
    <citation type="submission" date="2019-11" db="EMBL/GenBank/DDBJ databases">
        <title>Paenibacillus monticola sp. nov., a novel PGPR strain isolated from mountain sample in China.</title>
        <authorList>
            <person name="Zhao Q."/>
            <person name="Li H.-P."/>
            <person name="Zhang J.-L."/>
        </authorList>
    </citation>
    <scope>NUCLEOTIDE SEQUENCE [LARGE SCALE GENOMIC DNA]</scope>
    <source>
        <strain evidence="11 12">LC-T2</strain>
    </source>
</reference>
<dbReference type="EMBL" id="WJXB01000004">
    <property type="protein sequence ID" value="MRN54302.1"/>
    <property type="molecule type" value="Genomic_DNA"/>
</dbReference>
<dbReference type="Gene3D" id="3.40.1160.10">
    <property type="entry name" value="Acetylglutamate kinase-like"/>
    <property type="match status" value="1"/>
</dbReference>
<dbReference type="InterPro" id="IPR001057">
    <property type="entry name" value="Glu/AcGlu_kinase"/>
</dbReference>
<keyword evidence="12" id="KW-1185">Reference proteome</keyword>
<comment type="catalytic activity">
    <reaction evidence="8 9">
        <text>N-acetyl-L-glutamate + ATP = N-acetyl-L-glutamyl 5-phosphate + ADP</text>
        <dbReference type="Rhea" id="RHEA:14629"/>
        <dbReference type="ChEBI" id="CHEBI:30616"/>
        <dbReference type="ChEBI" id="CHEBI:44337"/>
        <dbReference type="ChEBI" id="CHEBI:57936"/>
        <dbReference type="ChEBI" id="CHEBI:456216"/>
        <dbReference type="EC" id="2.7.2.8"/>
    </reaction>
</comment>
<keyword evidence="7 9" id="KW-0067">ATP-binding</keyword>
<dbReference type="InterPro" id="IPR004662">
    <property type="entry name" value="AcgluKinase_fam"/>
</dbReference>
<keyword evidence="5 9" id="KW-0547">Nucleotide-binding</keyword>
<dbReference type="GO" id="GO:0003991">
    <property type="term" value="F:acetylglutamate kinase activity"/>
    <property type="evidence" value="ECO:0007669"/>
    <property type="project" value="UniProtKB-UniRule"/>
</dbReference>
<evidence type="ECO:0000256" key="6">
    <source>
        <dbReference type="ARBA" id="ARBA00022777"/>
    </source>
</evidence>
<accession>A0A7X2H6A5</accession>
<dbReference type="PANTHER" id="PTHR23342">
    <property type="entry name" value="N-ACETYLGLUTAMATE SYNTHASE"/>
    <property type="match status" value="1"/>
</dbReference>
<keyword evidence="2 9" id="KW-0055">Arginine biosynthesis</keyword>
<evidence type="ECO:0000256" key="8">
    <source>
        <dbReference type="ARBA" id="ARBA00048141"/>
    </source>
</evidence>
<dbReference type="GO" id="GO:0005737">
    <property type="term" value="C:cytoplasm"/>
    <property type="evidence" value="ECO:0007669"/>
    <property type="project" value="UniProtKB-SubCell"/>
</dbReference>
<dbReference type="HAMAP" id="MF_00082">
    <property type="entry name" value="ArgB"/>
    <property type="match status" value="1"/>
</dbReference>
<evidence type="ECO:0000259" key="10">
    <source>
        <dbReference type="Pfam" id="PF00696"/>
    </source>
</evidence>
<comment type="subcellular location">
    <subcellularLocation>
        <location evidence="9">Cytoplasm</location>
    </subcellularLocation>
</comment>
<feature type="binding site" evidence="9">
    <location>
        <begin position="55"/>
        <end position="56"/>
    </location>
    <ligand>
        <name>substrate</name>
    </ligand>
</feature>
<dbReference type="PANTHER" id="PTHR23342:SF0">
    <property type="entry name" value="N-ACETYLGLUTAMATE SYNTHASE, MITOCHONDRIAL"/>
    <property type="match status" value="1"/>
</dbReference>
<feature type="domain" description="Aspartate/glutamate/uridylate kinase" evidence="10">
    <location>
        <begin position="18"/>
        <end position="253"/>
    </location>
</feature>
<dbReference type="Proteomes" id="UP000463051">
    <property type="component" value="Unassembled WGS sequence"/>
</dbReference>
<evidence type="ECO:0000313" key="11">
    <source>
        <dbReference type="EMBL" id="MRN54302.1"/>
    </source>
</evidence>
<dbReference type="PRINTS" id="PR00474">
    <property type="entry name" value="GLU5KINASE"/>
</dbReference>
<dbReference type="NCBIfam" id="TIGR00761">
    <property type="entry name" value="argB"/>
    <property type="match status" value="1"/>
</dbReference>
<dbReference type="InterPro" id="IPR001048">
    <property type="entry name" value="Asp/Glu/Uridylate_kinase"/>
</dbReference>
<keyword evidence="3 9" id="KW-0028">Amino-acid biosynthesis</keyword>
<keyword evidence="6 9" id="KW-0418">Kinase</keyword>
<comment type="caution">
    <text evidence="11">The sequence shown here is derived from an EMBL/GenBank/DDBJ whole genome shotgun (WGS) entry which is preliminary data.</text>
</comment>
<dbReference type="CDD" id="cd04238">
    <property type="entry name" value="AAK_NAGK-like"/>
    <property type="match status" value="1"/>
</dbReference>
<name>A0A7X2H6A5_9BACL</name>
<feature type="site" description="Transition state stabilizer" evidence="9">
    <location>
        <position position="22"/>
    </location>
</feature>
<dbReference type="AlphaFoldDB" id="A0A7X2H6A5"/>
<organism evidence="11 12">
    <name type="scientific">Paenibacillus monticola</name>
    <dbReference type="NCBI Taxonomy" id="2666075"/>
    <lineage>
        <taxon>Bacteria</taxon>
        <taxon>Bacillati</taxon>
        <taxon>Bacillota</taxon>
        <taxon>Bacilli</taxon>
        <taxon>Bacillales</taxon>
        <taxon>Paenibacillaceae</taxon>
        <taxon>Paenibacillus</taxon>
    </lineage>
</organism>
<dbReference type="UniPathway" id="UPA00068">
    <property type="reaction ID" value="UER00107"/>
</dbReference>
<evidence type="ECO:0000313" key="12">
    <source>
        <dbReference type="Proteomes" id="UP000463051"/>
    </source>
</evidence>
<dbReference type="InterPro" id="IPR036393">
    <property type="entry name" value="AceGlu_kinase-like_sf"/>
</dbReference>
<dbReference type="EC" id="2.7.2.8" evidence="9"/>
<comment type="pathway">
    <text evidence="1 9">Amino-acid biosynthesis; L-arginine biosynthesis; N(2)-acetyl-L-ornithine from L-glutamate: step 2/4.</text>
</comment>
<evidence type="ECO:0000256" key="5">
    <source>
        <dbReference type="ARBA" id="ARBA00022741"/>
    </source>
</evidence>
<dbReference type="GO" id="GO:0042450">
    <property type="term" value="P:L-arginine biosynthetic process via ornithine"/>
    <property type="evidence" value="ECO:0007669"/>
    <property type="project" value="UniProtKB-UniRule"/>
</dbReference>
<sequence>MTQNSTNELIEKNDTKSLFVMKCGGSTLAALPDSFFDDLRELQQVGVQPVIVHGGGPAISENLAKLGIESSFVDGLRVTTEAILDVVEMTLAGSINKVIVRRIQGRGGKALGLSGVDGNLIVARPVANSAEIGFVGEVTGVNTEIVTGILAMGYIPVIAPIGVDAVGQRYNINADTAAGAVASFVQSSKMIVVTDVPGIMRSVEGRKEVLPRVTIQQIEDLIESGEIYGGMIPKVRAAMDCIQGNVSEVVIVDGKEPRVLSRVLQGEELGTRIVRR</sequence>
<comment type="similarity">
    <text evidence="9">Belongs to the acetylglutamate kinase family. ArgB subfamily.</text>
</comment>
<evidence type="ECO:0000256" key="2">
    <source>
        <dbReference type="ARBA" id="ARBA00022571"/>
    </source>
</evidence>
<evidence type="ECO:0000256" key="7">
    <source>
        <dbReference type="ARBA" id="ARBA00022840"/>
    </source>
</evidence>
<evidence type="ECO:0000256" key="1">
    <source>
        <dbReference type="ARBA" id="ARBA00004828"/>
    </source>
</evidence>
<protein>
    <recommendedName>
        <fullName evidence="9">Acetylglutamate kinase</fullName>
        <ecNumber evidence="9">2.7.2.8</ecNumber>
    </recommendedName>
    <alternativeName>
        <fullName evidence="9">N-acetyl-L-glutamate 5-phosphotransferase</fullName>
    </alternativeName>
    <alternativeName>
        <fullName evidence="9">NAG kinase</fullName>
        <shortName evidence="9">NAGK</shortName>
    </alternativeName>
</protein>
<keyword evidence="9" id="KW-0963">Cytoplasm</keyword>
<dbReference type="GO" id="GO:0005524">
    <property type="term" value="F:ATP binding"/>
    <property type="evidence" value="ECO:0007669"/>
    <property type="project" value="UniProtKB-UniRule"/>
</dbReference>
<proteinExistence type="inferred from homology"/>
<dbReference type="SUPFAM" id="SSF53633">
    <property type="entry name" value="Carbamate kinase-like"/>
    <property type="match status" value="1"/>
</dbReference>
<feature type="site" description="Transition state stabilizer" evidence="9">
    <location>
        <position position="234"/>
    </location>
</feature>
<keyword evidence="4 9" id="KW-0808">Transferase</keyword>
<dbReference type="FunFam" id="3.40.1160.10:FF:000004">
    <property type="entry name" value="Acetylglutamate kinase"/>
    <property type="match status" value="1"/>
</dbReference>
<dbReference type="InterPro" id="IPR037528">
    <property type="entry name" value="ArgB"/>
</dbReference>
<dbReference type="PIRSF" id="PIRSF000728">
    <property type="entry name" value="NAGK"/>
    <property type="match status" value="1"/>
</dbReference>